<reference evidence="1" key="1">
    <citation type="submission" date="2018-02" db="EMBL/GenBank/DDBJ databases">
        <title>Rhizophora mucronata_Transcriptome.</title>
        <authorList>
            <person name="Meera S.P."/>
            <person name="Sreeshan A."/>
            <person name="Augustine A."/>
        </authorList>
    </citation>
    <scope>NUCLEOTIDE SEQUENCE</scope>
    <source>
        <tissue evidence="1">Leaf</tissue>
    </source>
</reference>
<sequence length="43" mass="5267">MAFVKAQKTKAYFKRFQVKFKRRRGIVVVSHYHEYAFSLLFHC</sequence>
<proteinExistence type="predicted"/>
<evidence type="ECO:0000313" key="1">
    <source>
        <dbReference type="EMBL" id="MBX33416.1"/>
    </source>
</evidence>
<dbReference type="AlphaFoldDB" id="A0A2P2MT65"/>
<protein>
    <submittedName>
        <fullName evidence="1">Uncharacterized protein</fullName>
    </submittedName>
</protein>
<accession>A0A2P2MT65</accession>
<name>A0A2P2MT65_RHIMU</name>
<dbReference type="Gene3D" id="3.30.420.100">
    <property type="match status" value="1"/>
</dbReference>
<organism evidence="1">
    <name type="scientific">Rhizophora mucronata</name>
    <name type="common">Asiatic mangrove</name>
    <dbReference type="NCBI Taxonomy" id="61149"/>
    <lineage>
        <taxon>Eukaryota</taxon>
        <taxon>Viridiplantae</taxon>
        <taxon>Streptophyta</taxon>
        <taxon>Embryophyta</taxon>
        <taxon>Tracheophyta</taxon>
        <taxon>Spermatophyta</taxon>
        <taxon>Magnoliopsida</taxon>
        <taxon>eudicotyledons</taxon>
        <taxon>Gunneridae</taxon>
        <taxon>Pentapetalae</taxon>
        <taxon>rosids</taxon>
        <taxon>fabids</taxon>
        <taxon>Malpighiales</taxon>
        <taxon>Rhizophoraceae</taxon>
        <taxon>Rhizophora</taxon>
    </lineage>
</organism>
<dbReference type="EMBL" id="GGEC01052932">
    <property type="protein sequence ID" value="MBX33416.1"/>
    <property type="molecule type" value="Transcribed_RNA"/>
</dbReference>